<name>A0A0C3SB10_PHLG1</name>
<evidence type="ECO:0000256" key="1">
    <source>
        <dbReference type="ARBA" id="ARBA00009431"/>
    </source>
</evidence>
<keyword evidence="2 7" id="KW-0121">Carboxypeptidase</keyword>
<evidence type="ECO:0000256" key="3">
    <source>
        <dbReference type="ARBA" id="ARBA00022670"/>
    </source>
</evidence>
<gene>
    <name evidence="8" type="ORF">PHLGIDRAFT_102393</name>
</gene>
<dbReference type="OrthoDB" id="443318at2759"/>
<dbReference type="PANTHER" id="PTHR11802">
    <property type="entry name" value="SERINE PROTEASE FAMILY S10 SERINE CARBOXYPEPTIDASE"/>
    <property type="match status" value="1"/>
</dbReference>
<dbReference type="GO" id="GO:0004185">
    <property type="term" value="F:serine-type carboxypeptidase activity"/>
    <property type="evidence" value="ECO:0007669"/>
    <property type="project" value="UniProtKB-UniRule"/>
</dbReference>
<organism evidence="8 9">
    <name type="scientific">Phlebiopsis gigantea (strain 11061_1 CR5-6)</name>
    <name type="common">White-rot fungus</name>
    <name type="synonym">Peniophora gigantea</name>
    <dbReference type="NCBI Taxonomy" id="745531"/>
    <lineage>
        <taxon>Eukaryota</taxon>
        <taxon>Fungi</taxon>
        <taxon>Dikarya</taxon>
        <taxon>Basidiomycota</taxon>
        <taxon>Agaricomycotina</taxon>
        <taxon>Agaricomycetes</taxon>
        <taxon>Polyporales</taxon>
        <taxon>Phanerochaetaceae</taxon>
        <taxon>Phlebiopsis</taxon>
    </lineage>
</organism>
<keyword evidence="3 7" id="KW-0645">Protease</keyword>
<evidence type="ECO:0000256" key="5">
    <source>
        <dbReference type="ARBA" id="ARBA00022801"/>
    </source>
</evidence>
<dbReference type="Proteomes" id="UP000053257">
    <property type="component" value="Unassembled WGS sequence"/>
</dbReference>
<reference evidence="8 9" key="1">
    <citation type="journal article" date="2014" name="PLoS Genet.">
        <title>Analysis of the Phlebiopsis gigantea genome, transcriptome and secretome provides insight into its pioneer colonization strategies of wood.</title>
        <authorList>
            <person name="Hori C."/>
            <person name="Ishida T."/>
            <person name="Igarashi K."/>
            <person name="Samejima M."/>
            <person name="Suzuki H."/>
            <person name="Master E."/>
            <person name="Ferreira P."/>
            <person name="Ruiz-Duenas F.J."/>
            <person name="Held B."/>
            <person name="Canessa P."/>
            <person name="Larrondo L.F."/>
            <person name="Schmoll M."/>
            <person name="Druzhinina I.S."/>
            <person name="Kubicek C.P."/>
            <person name="Gaskell J.A."/>
            <person name="Kersten P."/>
            <person name="St John F."/>
            <person name="Glasner J."/>
            <person name="Sabat G."/>
            <person name="Splinter BonDurant S."/>
            <person name="Syed K."/>
            <person name="Yadav J."/>
            <person name="Mgbeahuruike A.C."/>
            <person name="Kovalchuk A."/>
            <person name="Asiegbu F.O."/>
            <person name="Lackner G."/>
            <person name="Hoffmeister D."/>
            <person name="Rencoret J."/>
            <person name="Gutierrez A."/>
            <person name="Sun H."/>
            <person name="Lindquist E."/>
            <person name="Barry K."/>
            <person name="Riley R."/>
            <person name="Grigoriev I.V."/>
            <person name="Henrissat B."/>
            <person name="Kues U."/>
            <person name="Berka R.M."/>
            <person name="Martinez A.T."/>
            <person name="Covert S.F."/>
            <person name="Blanchette R.A."/>
            <person name="Cullen D."/>
        </authorList>
    </citation>
    <scope>NUCLEOTIDE SEQUENCE [LARGE SCALE GENOMIC DNA]</scope>
    <source>
        <strain evidence="8 9">11061_1 CR5-6</strain>
    </source>
</reference>
<evidence type="ECO:0000256" key="4">
    <source>
        <dbReference type="ARBA" id="ARBA00022729"/>
    </source>
</evidence>
<dbReference type="STRING" id="745531.A0A0C3SB10"/>
<dbReference type="PANTHER" id="PTHR11802:SF113">
    <property type="entry name" value="SERINE CARBOXYPEPTIDASE CTSA-4.1"/>
    <property type="match status" value="1"/>
</dbReference>
<dbReference type="PRINTS" id="PR00724">
    <property type="entry name" value="CRBOXYPTASEC"/>
</dbReference>
<dbReference type="GO" id="GO:0006508">
    <property type="term" value="P:proteolysis"/>
    <property type="evidence" value="ECO:0007669"/>
    <property type="project" value="UniProtKB-KW"/>
</dbReference>
<dbReference type="EC" id="3.4.16.-" evidence="7"/>
<dbReference type="InterPro" id="IPR029058">
    <property type="entry name" value="AB_hydrolase_fold"/>
</dbReference>
<dbReference type="Gene3D" id="3.40.50.1820">
    <property type="entry name" value="alpha/beta hydrolase"/>
    <property type="match status" value="1"/>
</dbReference>
<evidence type="ECO:0000256" key="6">
    <source>
        <dbReference type="ARBA" id="ARBA00023180"/>
    </source>
</evidence>
<dbReference type="HOGENOM" id="CLU_008523_10_4_1"/>
<keyword evidence="6" id="KW-0325">Glycoprotein</keyword>
<dbReference type="InterPro" id="IPR001563">
    <property type="entry name" value="Peptidase_S10"/>
</dbReference>
<dbReference type="EMBL" id="KN840463">
    <property type="protein sequence ID" value="KIP09657.1"/>
    <property type="molecule type" value="Genomic_DNA"/>
</dbReference>
<protein>
    <recommendedName>
        <fullName evidence="7">Carboxypeptidase</fullName>
        <ecNumber evidence="7">3.4.16.-</ecNumber>
    </recommendedName>
</protein>
<feature type="signal peptide" evidence="7">
    <location>
        <begin position="1"/>
        <end position="22"/>
    </location>
</feature>
<keyword evidence="4 7" id="KW-0732">Signal</keyword>
<dbReference type="Pfam" id="PF00450">
    <property type="entry name" value="Peptidase_S10"/>
    <property type="match status" value="1"/>
</dbReference>
<dbReference type="Gene3D" id="1.10.287.410">
    <property type="match status" value="1"/>
</dbReference>
<dbReference type="InterPro" id="IPR018202">
    <property type="entry name" value="Ser_caboxypep_ser_AS"/>
</dbReference>
<proteinExistence type="inferred from homology"/>
<comment type="similarity">
    <text evidence="1 7">Belongs to the peptidase S10 family.</text>
</comment>
<evidence type="ECO:0000313" key="8">
    <source>
        <dbReference type="EMBL" id="KIP09657.1"/>
    </source>
</evidence>
<sequence>MSKLSSLGLVAAALLQTGFAFASVEPRSWEPFAGSHGDDFGVQQPLISGPVGDLAALSHSGYATLKHAAFPRYGVRVKKSKFCDGTVDAYTGYIDIEAKHLFFYFFESRRDPDTDDVVFWTNGGPGGSSSIGLFMELGPCRVTGPSNTTFHPESWNAYSNVFFIDQPVGVGFSYADHGEYVSTTEEAAKDIAAFVAIFFHHFERFKNRGFHLSGESYAGRYIPVYAAEIYESNKKLVAEGLTPINLTSVLIGNGCTDWGTMFPAYYEISCTSASVIPTFPISTCVDFKRQLQRCEKWYQAECVDRTDPINCKAAWEYCAGFSWTLYQTTGRNVYDITKPCIGSVCYALADDIQEYLNQPAVQAQIGVDPAAANFSLSSLAVHDAFFGVNDQVFPTQYYLSALLERGVRVLLFVGAYDFACNYIGVGRMATELEWTGQKEFAAAPLEEWVVGDHAAGLVRAHKGFTFATVYEAGHMAPYDKPVETLELLKRWLYEGKL</sequence>
<evidence type="ECO:0000313" key="9">
    <source>
        <dbReference type="Proteomes" id="UP000053257"/>
    </source>
</evidence>
<evidence type="ECO:0000256" key="7">
    <source>
        <dbReference type="RuleBase" id="RU361156"/>
    </source>
</evidence>
<keyword evidence="5 7" id="KW-0378">Hydrolase</keyword>
<feature type="chain" id="PRO_5006514446" description="Carboxypeptidase" evidence="7">
    <location>
        <begin position="23"/>
        <end position="497"/>
    </location>
</feature>
<dbReference type="AlphaFoldDB" id="A0A0C3SB10"/>
<dbReference type="SUPFAM" id="SSF53474">
    <property type="entry name" value="alpha/beta-Hydrolases"/>
    <property type="match status" value="1"/>
</dbReference>
<dbReference type="PROSITE" id="PS00131">
    <property type="entry name" value="CARBOXYPEPT_SER_SER"/>
    <property type="match status" value="1"/>
</dbReference>
<evidence type="ECO:0000256" key="2">
    <source>
        <dbReference type="ARBA" id="ARBA00022645"/>
    </source>
</evidence>
<dbReference type="GO" id="GO:0000324">
    <property type="term" value="C:fungal-type vacuole"/>
    <property type="evidence" value="ECO:0007669"/>
    <property type="project" value="TreeGrafter"/>
</dbReference>
<keyword evidence="9" id="KW-1185">Reference proteome</keyword>
<accession>A0A0C3SB10</accession>